<reference evidence="2 3" key="1">
    <citation type="journal article" date="2020" name="Int. J. Syst. Evol. Microbiol.">
        <title>Ureaplasma miroungigenitalium sp. nov. isolated from northern elephant seals (Mirounga angustirostris) and Ureaplasma zalophigenitalium sp. nov. isolated from California sea lions (Zalophus californianus).</title>
        <authorList>
            <person name="Volokhov D.V."/>
            <person name="Gulland F.M."/>
            <person name="Gao Y."/>
            <person name="Chizhikov V.E."/>
        </authorList>
    </citation>
    <scope>NUCLEOTIDE SEQUENCE [LARGE SCALE GENOMIC DNA]</scope>
    <source>
        <strain evidence="2 3">CSL7644-GEN</strain>
    </source>
</reference>
<evidence type="ECO:0000313" key="2">
    <source>
        <dbReference type="EMBL" id="MCV3754022.1"/>
    </source>
</evidence>
<comment type="caution">
    <text evidence="2">The sequence shown here is derived from an EMBL/GenBank/DDBJ whole genome shotgun (WGS) entry which is preliminary data.</text>
</comment>
<evidence type="ECO:0000259" key="1">
    <source>
        <dbReference type="Pfam" id="PF11074"/>
    </source>
</evidence>
<dbReference type="RefSeq" id="WP_263817826.1">
    <property type="nucleotide sequence ID" value="NZ_JAOXHJ010000002.1"/>
</dbReference>
<dbReference type="NCBIfam" id="NF045869">
    <property type="entry name" value="UU173_fam"/>
    <property type="match status" value="1"/>
</dbReference>
<organism evidence="2 3">
    <name type="scientific">Ureaplasma zalophigenitalium</name>
    <dbReference type="NCBI Taxonomy" id="907723"/>
    <lineage>
        <taxon>Bacteria</taxon>
        <taxon>Bacillati</taxon>
        <taxon>Mycoplasmatota</taxon>
        <taxon>Mycoplasmoidales</taxon>
        <taxon>Mycoplasmoidaceae</taxon>
        <taxon>Ureaplasma</taxon>
    </lineage>
</organism>
<dbReference type="Proteomes" id="UP001207252">
    <property type="component" value="Unassembled WGS sequence"/>
</dbReference>
<gene>
    <name evidence="2" type="ORF">OF365_01415</name>
</gene>
<feature type="domain" description="DUF2779" evidence="1">
    <location>
        <begin position="464"/>
        <end position="599"/>
    </location>
</feature>
<protein>
    <submittedName>
        <fullName evidence="2">DUF2779 domain-containing protein</fullName>
    </submittedName>
</protein>
<dbReference type="InterPro" id="IPR021301">
    <property type="entry name" value="DUF2779"/>
</dbReference>
<name>A0ABT3BP34_9BACT</name>
<sequence>MKQSPYISKYDYIGYYTKQKNMWFFSNQEIKAQIQLQTKLAKEKLAPGYFTDLIDDEDEDETEEFDNYEYYEEYKEFLDQNANLDANDPKISEGIILDLKSQEHVKNTYPHIQKIIDCDLAYKKLTMPERYIKTQELLASDEDFILFQPVFISGNKITKPDALVREGDQLHVIETKGTSSVKLRHILDLYYQYEVIGKNPHVQNLFVCHFYLCIVKYERLNVADQVSFSITPYYVHQKNGLGYDNEKIRLFLSDEQADYYKRNLKQGRYIKLDSQGSLIDEFAGDFSGLLWDDLLDPDFLINQEELLELIATDPNLKNYLNARYGLRGFFQKINLIFLEFDRVITELETHKAYLLAKQATSQTIIKPEPFLPSDNDKGFFKDNDFFLELRTLYQYENYQLCKFSGYVFPHAIYKYGNINHKNNVQQAFQQVKRQAQYDLYAKNEIIINKANVQSLLTKLKPNKVYFDFESINTAIRVYDQTYAFTQIVTQNSVIVRHENDDLERLTCKNLMCDPLKINKQWFKDVVDSLYYGEHYSYVVYNKAFEQTRLKEMQAYINEAEYTKKITCIIRNLFDLADFFTVRNLDKINILIPDLCGFYSIKKVLPLVAKYYPDFFYKTKCYDYKTLAIGNGLECQIKTTKRVFKTLDDDQWDAFQKEAKIYCENDVRAMIAVELYALEILKNQNIL</sequence>
<dbReference type="EMBL" id="JAOXHJ010000002">
    <property type="protein sequence ID" value="MCV3754022.1"/>
    <property type="molecule type" value="Genomic_DNA"/>
</dbReference>
<accession>A0ABT3BP34</accession>
<proteinExistence type="predicted"/>
<dbReference type="Pfam" id="PF11074">
    <property type="entry name" value="DUF2779"/>
    <property type="match status" value="1"/>
</dbReference>
<keyword evidence="3" id="KW-1185">Reference proteome</keyword>
<evidence type="ECO:0000313" key="3">
    <source>
        <dbReference type="Proteomes" id="UP001207252"/>
    </source>
</evidence>